<proteinExistence type="predicted"/>
<feature type="transmembrane region" description="Helical" evidence="1">
    <location>
        <begin position="125"/>
        <end position="146"/>
    </location>
</feature>
<reference evidence="3 4" key="1">
    <citation type="submission" date="2023-03" db="EMBL/GenBank/DDBJ databases">
        <title>Novel Species.</title>
        <authorList>
            <person name="Ma S."/>
        </authorList>
    </citation>
    <scope>NUCLEOTIDE SEQUENCE [LARGE SCALE GENOMIC DNA]</scope>
    <source>
        <strain evidence="3 4">LIND6LT2</strain>
    </source>
</reference>
<keyword evidence="1" id="KW-1133">Transmembrane helix</keyword>
<dbReference type="Proteomes" id="UP001486565">
    <property type="component" value="Chromosome"/>
</dbReference>
<keyword evidence="1" id="KW-0472">Membrane</keyword>
<gene>
    <name evidence="3" type="primary">ylbJ</name>
    <name evidence="3" type="ORF">QBE51_02245</name>
</gene>
<feature type="transmembrane region" description="Helical" evidence="1">
    <location>
        <begin position="367"/>
        <end position="389"/>
    </location>
</feature>
<evidence type="ECO:0000256" key="1">
    <source>
        <dbReference type="SAM" id="Phobius"/>
    </source>
</evidence>
<feature type="transmembrane region" description="Helical" evidence="1">
    <location>
        <begin position="324"/>
        <end position="347"/>
    </location>
</feature>
<accession>A0ABZ2Y8S2</accession>
<feature type="transmembrane region" description="Helical" evidence="1">
    <location>
        <begin position="220"/>
        <end position="241"/>
    </location>
</feature>
<name>A0ABZ2Y8S2_9FIRM</name>
<dbReference type="InterPro" id="IPR014226">
    <property type="entry name" value="Spore_IM_YlbJ"/>
</dbReference>
<dbReference type="EMBL" id="CP121687">
    <property type="protein sequence ID" value="WZL70373.1"/>
    <property type="molecule type" value="Genomic_DNA"/>
</dbReference>
<evidence type="ECO:0000313" key="4">
    <source>
        <dbReference type="Proteomes" id="UP001486565"/>
    </source>
</evidence>
<feature type="transmembrane region" description="Helical" evidence="1">
    <location>
        <begin position="12"/>
        <end position="29"/>
    </location>
</feature>
<dbReference type="Pfam" id="PF07670">
    <property type="entry name" value="Gate"/>
    <property type="match status" value="2"/>
</dbReference>
<protein>
    <submittedName>
        <fullName evidence="3">Sporulation integral membrane protein YlbJ</fullName>
    </submittedName>
</protein>
<feature type="transmembrane region" description="Helical" evidence="1">
    <location>
        <begin position="152"/>
        <end position="173"/>
    </location>
</feature>
<feature type="transmembrane region" description="Helical" evidence="1">
    <location>
        <begin position="41"/>
        <end position="63"/>
    </location>
</feature>
<evidence type="ECO:0000259" key="2">
    <source>
        <dbReference type="Pfam" id="PF07670"/>
    </source>
</evidence>
<sequence>MGAQKNSLKGSTLFFIAIVIFTVVGIIIFPQEVFNASKKGLLLWFNTVFPSLFPFMVGTYLLIELGVVRFIGILFEPIMRPLFNVPGVGAFAWVMGLTSGYPVGAKITADLRSKGEITQVEAQRLAAFSNNSGPLFILGAVSVGMLSNPGVGMFLLGIHYLSSFSVGLLFRFYKRDNACKNKSSNHLFKRALKQLILEQKNQSKKIGAILKESIIHSMDLIVQIGGFIILFSVIAELLKVFSIMDLFNQVLSPIFSFIGFDKNLINGWVLAVIEITNGINMMGSSSYPLDQQLILVNSVIAWGGISILMQTVSVISHSDIKVSVYVFAKFIQSVFAIIYTILLYPHIKAFQTHSVFNTFQYFNPQGHFLQTWTYICSCLCILFVMLNLITRKKACKKHTH</sequence>
<organism evidence="3 4">
    <name type="scientific">Defluviitalea saccharophila</name>
    <dbReference type="NCBI Taxonomy" id="879970"/>
    <lineage>
        <taxon>Bacteria</taxon>
        <taxon>Bacillati</taxon>
        <taxon>Bacillota</taxon>
        <taxon>Clostridia</taxon>
        <taxon>Lachnospirales</taxon>
        <taxon>Defluviitaleaceae</taxon>
        <taxon>Defluviitalea</taxon>
    </lineage>
</organism>
<feature type="transmembrane region" description="Helical" evidence="1">
    <location>
        <begin position="292"/>
        <end position="312"/>
    </location>
</feature>
<feature type="domain" description="Nucleoside transporter/FeoB GTPase Gate" evidence="2">
    <location>
        <begin position="47"/>
        <end position="135"/>
    </location>
</feature>
<keyword evidence="4" id="KW-1185">Reference proteome</keyword>
<dbReference type="RefSeq" id="WP_341877336.1">
    <property type="nucleotide sequence ID" value="NZ_CP121687.1"/>
</dbReference>
<keyword evidence="1" id="KW-0812">Transmembrane</keyword>
<dbReference type="InterPro" id="IPR011642">
    <property type="entry name" value="Gate_dom"/>
</dbReference>
<feature type="transmembrane region" description="Helical" evidence="1">
    <location>
        <begin position="83"/>
        <end position="104"/>
    </location>
</feature>
<evidence type="ECO:0000313" key="3">
    <source>
        <dbReference type="EMBL" id="WZL70373.1"/>
    </source>
</evidence>
<dbReference type="NCBIfam" id="TIGR02871">
    <property type="entry name" value="spore_ylbJ"/>
    <property type="match status" value="1"/>
</dbReference>
<feature type="domain" description="Nucleoside transporter/FeoB GTPase Gate" evidence="2">
    <location>
        <begin position="222"/>
        <end position="307"/>
    </location>
</feature>